<dbReference type="InterPro" id="IPR006900">
    <property type="entry name" value="Sec23/24_helical_dom"/>
</dbReference>
<feature type="domain" description="Sec23/Sec24 beta-sandwich" evidence="9">
    <location>
        <begin position="478"/>
        <end position="562"/>
    </location>
</feature>
<dbReference type="InterPro" id="IPR007123">
    <property type="entry name" value="Gelsolin-like_dom"/>
</dbReference>
<reference evidence="10" key="2">
    <citation type="journal article" date="2020" name="Nat. Commun.">
        <title>Large-scale genome sequencing of mycorrhizal fungi provides insights into the early evolution of symbiotic traits.</title>
        <authorList>
            <person name="Miyauchi S."/>
            <person name="Kiss E."/>
            <person name="Kuo A."/>
            <person name="Drula E."/>
            <person name="Kohler A."/>
            <person name="Sanchez-Garcia M."/>
            <person name="Morin E."/>
            <person name="Andreopoulos B."/>
            <person name="Barry K.W."/>
            <person name="Bonito G."/>
            <person name="Buee M."/>
            <person name="Carver A."/>
            <person name="Chen C."/>
            <person name="Cichocki N."/>
            <person name="Clum A."/>
            <person name="Culley D."/>
            <person name="Crous P.W."/>
            <person name="Fauchery L."/>
            <person name="Girlanda M."/>
            <person name="Hayes R.D."/>
            <person name="Keri Z."/>
            <person name="LaButti K."/>
            <person name="Lipzen A."/>
            <person name="Lombard V."/>
            <person name="Magnuson J."/>
            <person name="Maillard F."/>
            <person name="Murat C."/>
            <person name="Nolan M."/>
            <person name="Ohm R.A."/>
            <person name="Pangilinan J."/>
            <person name="Pereira M.F."/>
            <person name="Perotto S."/>
            <person name="Peter M."/>
            <person name="Pfister S."/>
            <person name="Riley R."/>
            <person name="Sitrit Y."/>
            <person name="Stielow J.B."/>
            <person name="Szollosi G."/>
            <person name="Zifcakova L."/>
            <person name="Stursova M."/>
            <person name="Spatafora J.W."/>
            <person name="Tedersoo L."/>
            <person name="Vaario L.M."/>
            <person name="Yamada A."/>
            <person name="Yan M."/>
            <person name="Wang P."/>
            <person name="Xu J."/>
            <person name="Bruns T."/>
            <person name="Baldrian P."/>
            <person name="Vilgalys R."/>
            <person name="Dunand C."/>
            <person name="Henrissat B."/>
            <person name="Grigoriev I.V."/>
            <person name="Hibbett D."/>
            <person name="Nagy L.G."/>
            <person name="Martin F.M."/>
        </authorList>
    </citation>
    <scope>NUCLEOTIDE SEQUENCE</scope>
    <source>
        <strain evidence="10">Prilba</strain>
    </source>
</reference>
<dbReference type="InterPro" id="IPR012990">
    <property type="entry name" value="Beta-sandwich_Sec23_24"/>
</dbReference>
<keyword evidence="2" id="KW-0813">Transport</keyword>
<dbReference type="OrthoDB" id="49016at2759"/>
<comment type="caution">
    <text evidence="10">The sequence shown here is derived from an EMBL/GenBank/DDBJ whole genome shotgun (WGS) entry which is preliminary data.</text>
</comment>
<dbReference type="PANTHER" id="PTHR13803">
    <property type="entry name" value="SEC24-RELATED PROTEIN"/>
    <property type="match status" value="1"/>
</dbReference>
<evidence type="ECO:0000259" key="8">
    <source>
        <dbReference type="Pfam" id="PF04815"/>
    </source>
</evidence>
<organism evidence="10 11">
    <name type="scientific">Russula ochroleuca</name>
    <dbReference type="NCBI Taxonomy" id="152965"/>
    <lineage>
        <taxon>Eukaryota</taxon>
        <taxon>Fungi</taxon>
        <taxon>Dikarya</taxon>
        <taxon>Basidiomycota</taxon>
        <taxon>Agaricomycotina</taxon>
        <taxon>Agaricomycetes</taxon>
        <taxon>Russulales</taxon>
        <taxon>Russulaceae</taxon>
        <taxon>Russula</taxon>
    </lineage>
</organism>
<dbReference type="Pfam" id="PF04810">
    <property type="entry name" value="zf-Sec23_Sec24"/>
    <property type="match status" value="1"/>
</dbReference>
<accession>A0A9P5N0Y8</accession>
<feature type="compositionally biased region" description="Low complexity" evidence="4">
    <location>
        <begin position="204"/>
        <end position="217"/>
    </location>
</feature>
<dbReference type="GO" id="GO:0070971">
    <property type="term" value="C:endoplasmic reticulum exit site"/>
    <property type="evidence" value="ECO:0007669"/>
    <property type="project" value="TreeGrafter"/>
</dbReference>
<dbReference type="GO" id="GO:0008270">
    <property type="term" value="F:zinc ion binding"/>
    <property type="evidence" value="ECO:0007669"/>
    <property type="project" value="InterPro"/>
</dbReference>
<dbReference type="Proteomes" id="UP000759537">
    <property type="component" value="Unassembled WGS sequence"/>
</dbReference>
<dbReference type="InterPro" id="IPR029006">
    <property type="entry name" value="ADF-H/Gelsolin-like_dom_sf"/>
</dbReference>
<dbReference type="SUPFAM" id="SSF82754">
    <property type="entry name" value="C-terminal, gelsolin-like domain of Sec23/24"/>
    <property type="match status" value="1"/>
</dbReference>
<evidence type="ECO:0000259" key="6">
    <source>
        <dbReference type="Pfam" id="PF04810"/>
    </source>
</evidence>
<sequence>MYSHIPQPPHSAGAAQSGFRVHIEPRQIPSPVDSVEADRAKWKNQTYMTLPGSHVPQSTTDFVAIDQGNSSPKFIRVSTWNIPSTSRLAENLSIPVVSIIQPFADLDDREEPVPLVQCGDPGPARCEKCGGYVNPWCTWIAGGTKWKCNLCSHETRVEAHYFSALDANFTRLDYSERPELQKGTVDFDVSQSTDYWASNPPQDPSLSTTSPNPTLSNAVRRPQNMRYVFVLDVSDTSVRSGFLAATCVVLRAILHGRFSEDGSEEAPVSLPSGCSIALVTFDDKLHLYDLSPNQSLPKELVIPDVDDPFLPLPPSVLFVDPYQSRAVIGSLLDNLQQLQASLPSGVTSHSCLGSALRASLEALAYTGGHVVSFVCTFPGLGAGRLVPPENSNRDEKLDDQKFYVPRDNEWNNLGEACANAGVGVSMFMAPAKFLDIASIGAVPSLCGGDIFYHWDFKPLRDGPIMESQLRRLVTRTTGYNYTLRVRASNGLRVDQLTGNFHLSDPNTPTSGTLDADQAFSVSFSLTAALSTHQYASIQCAVLYTTVDGQRRVRVINLALQVADLASNVFRFADMDVVVAHSVRQSMTRMPSLKLSTIREDLTEQCSAILYSYRRNCAAATVPSQLIIPEAFRVLPAYTLSILKSKPLKAKYIDPDVRNYYRYKLLGASVRGTMYHLYPRLLAVHDLDATIALPHSETGVVEMPSLMRGSHVFMQENGIYLIDNEELQVVWVGQSASPQLLLDLFGVDDIFKVDVRITELPVLDTRFSKQVRNIIAQRCKERGGRLAKLLIARQNFDAAEIEFADMLMEDHNNAALAYPDYLSLVHKQITTALQSGSALSSATTRAPW</sequence>
<evidence type="ECO:0000259" key="9">
    <source>
        <dbReference type="Pfam" id="PF08033"/>
    </source>
</evidence>
<feature type="domain" description="Sec23/Sec24 trunk" evidence="7">
    <location>
        <begin position="222"/>
        <end position="473"/>
    </location>
</feature>
<dbReference type="Pfam" id="PF04815">
    <property type="entry name" value="Sec23_helical"/>
    <property type="match status" value="1"/>
</dbReference>
<feature type="domain" description="Gelsolin-like" evidence="5">
    <location>
        <begin position="709"/>
        <end position="773"/>
    </location>
</feature>
<dbReference type="Gene3D" id="2.60.40.1670">
    <property type="entry name" value="beta-sandwich domain of Sec23/24"/>
    <property type="match status" value="1"/>
</dbReference>
<dbReference type="PANTHER" id="PTHR13803:SF4">
    <property type="entry name" value="SECRETORY 24CD, ISOFORM C"/>
    <property type="match status" value="1"/>
</dbReference>
<dbReference type="InterPro" id="IPR050550">
    <property type="entry name" value="SEC23_SEC24_subfamily"/>
</dbReference>
<evidence type="ECO:0000256" key="4">
    <source>
        <dbReference type="SAM" id="MobiDB-lite"/>
    </source>
</evidence>
<proteinExistence type="inferred from homology"/>
<dbReference type="InterPro" id="IPR036175">
    <property type="entry name" value="Sec23/24_helical_dom_sf"/>
</dbReference>
<evidence type="ECO:0000313" key="10">
    <source>
        <dbReference type="EMBL" id="KAF8483480.1"/>
    </source>
</evidence>
<dbReference type="GO" id="GO:0000149">
    <property type="term" value="F:SNARE binding"/>
    <property type="evidence" value="ECO:0007669"/>
    <property type="project" value="TreeGrafter"/>
</dbReference>
<evidence type="ECO:0000256" key="2">
    <source>
        <dbReference type="ARBA" id="ARBA00022448"/>
    </source>
</evidence>
<feature type="domain" description="Zinc finger Sec23/Sec24-type" evidence="6">
    <location>
        <begin position="123"/>
        <end position="161"/>
    </location>
</feature>
<dbReference type="Pfam" id="PF00626">
    <property type="entry name" value="Gelsolin"/>
    <property type="match status" value="1"/>
</dbReference>
<dbReference type="Gene3D" id="3.40.20.10">
    <property type="entry name" value="Severin"/>
    <property type="match status" value="1"/>
</dbReference>
<dbReference type="Pfam" id="PF04811">
    <property type="entry name" value="Sec23_trunk"/>
    <property type="match status" value="1"/>
</dbReference>
<feature type="domain" description="Sec23/Sec24 helical" evidence="8">
    <location>
        <begin position="573"/>
        <end position="673"/>
    </location>
</feature>
<comment type="similarity">
    <text evidence="1">Belongs to the SEC23/SEC24 family. SEC24 subfamily.</text>
</comment>
<evidence type="ECO:0000259" key="7">
    <source>
        <dbReference type="Pfam" id="PF04811"/>
    </source>
</evidence>
<keyword evidence="11" id="KW-1185">Reference proteome</keyword>
<dbReference type="InterPro" id="IPR036180">
    <property type="entry name" value="Gelsolin-like_dom_sf"/>
</dbReference>
<protein>
    <submittedName>
        <fullName evidence="10">Protein transporter SEC24</fullName>
    </submittedName>
</protein>
<reference evidence="10" key="1">
    <citation type="submission" date="2019-10" db="EMBL/GenBank/DDBJ databases">
        <authorList>
            <consortium name="DOE Joint Genome Institute"/>
            <person name="Kuo A."/>
            <person name="Miyauchi S."/>
            <person name="Kiss E."/>
            <person name="Drula E."/>
            <person name="Kohler A."/>
            <person name="Sanchez-Garcia M."/>
            <person name="Andreopoulos B."/>
            <person name="Barry K.W."/>
            <person name="Bonito G."/>
            <person name="Buee M."/>
            <person name="Carver A."/>
            <person name="Chen C."/>
            <person name="Cichocki N."/>
            <person name="Clum A."/>
            <person name="Culley D."/>
            <person name="Crous P.W."/>
            <person name="Fauchery L."/>
            <person name="Girlanda M."/>
            <person name="Hayes R."/>
            <person name="Keri Z."/>
            <person name="LaButti K."/>
            <person name="Lipzen A."/>
            <person name="Lombard V."/>
            <person name="Magnuson J."/>
            <person name="Maillard F."/>
            <person name="Morin E."/>
            <person name="Murat C."/>
            <person name="Nolan M."/>
            <person name="Ohm R."/>
            <person name="Pangilinan J."/>
            <person name="Pereira M."/>
            <person name="Perotto S."/>
            <person name="Peter M."/>
            <person name="Riley R."/>
            <person name="Sitrit Y."/>
            <person name="Stielow B."/>
            <person name="Szollosi G."/>
            <person name="Zifcakova L."/>
            <person name="Stursova M."/>
            <person name="Spatafora J.W."/>
            <person name="Tedersoo L."/>
            <person name="Vaario L.-M."/>
            <person name="Yamada A."/>
            <person name="Yan M."/>
            <person name="Wang P."/>
            <person name="Xu J."/>
            <person name="Bruns T."/>
            <person name="Baldrian P."/>
            <person name="Vilgalys R."/>
            <person name="Henrissat B."/>
            <person name="Grigoriev I.V."/>
            <person name="Hibbett D."/>
            <person name="Nagy L.G."/>
            <person name="Martin F.M."/>
        </authorList>
    </citation>
    <scope>NUCLEOTIDE SEQUENCE</scope>
    <source>
        <strain evidence="10">Prilba</strain>
    </source>
</reference>
<dbReference type="InterPro" id="IPR036465">
    <property type="entry name" value="vWFA_dom_sf"/>
</dbReference>
<dbReference type="Pfam" id="PF08033">
    <property type="entry name" value="Sec23_BS"/>
    <property type="match status" value="1"/>
</dbReference>
<dbReference type="Gene3D" id="2.30.30.380">
    <property type="entry name" value="Zn-finger domain of Sec23/24"/>
    <property type="match status" value="1"/>
</dbReference>
<dbReference type="SUPFAM" id="SSF53300">
    <property type="entry name" value="vWA-like"/>
    <property type="match status" value="1"/>
</dbReference>
<dbReference type="Gene3D" id="3.40.50.410">
    <property type="entry name" value="von Willebrand factor, type A domain"/>
    <property type="match status" value="1"/>
</dbReference>
<feature type="region of interest" description="Disordered" evidence="4">
    <location>
        <begin position="198"/>
        <end position="218"/>
    </location>
</feature>
<dbReference type="Gene3D" id="1.20.120.730">
    <property type="entry name" value="Sec23/Sec24 helical domain"/>
    <property type="match status" value="1"/>
</dbReference>
<evidence type="ECO:0000313" key="11">
    <source>
        <dbReference type="Proteomes" id="UP000759537"/>
    </source>
</evidence>
<dbReference type="InterPro" id="IPR036174">
    <property type="entry name" value="Znf_Sec23_Sec24_sf"/>
</dbReference>
<dbReference type="GO" id="GO:0090110">
    <property type="term" value="P:COPII-coated vesicle cargo loading"/>
    <property type="evidence" value="ECO:0007669"/>
    <property type="project" value="TreeGrafter"/>
</dbReference>
<evidence type="ECO:0000259" key="5">
    <source>
        <dbReference type="Pfam" id="PF00626"/>
    </source>
</evidence>
<dbReference type="SUPFAM" id="SSF82919">
    <property type="entry name" value="Zn-finger domain of Sec23/24"/>
    <property type="match status" value="1"/>
</dbReference>
<evidence type="ECO:0000256" key="3">
    <source>
        <dbReference type="ARBA" id="ARBA00022927"/>
    </source>
</evidence>
<evidence type="ECO:0000256" key="1">
    <source>
        <dbReference type="ARBA" id="ARBA00008334"/>
    </source>
</evidence>
<dbReference type="AlphaFoldDB" id="A0A9P5N0Y8"/>
<name>A0A9P5N0Y8_9AGAM</name>
<dbReference type="EMBL" id="WHVB01000004">
    <property type="protein sequence ID" value="KAF8483480.1"/>
    <property type="molecule type" value="Genomic_DNA"/>
</dbReference>
<dbReference type="GO" id="GO:0006886">
    <property type="term" value="P:intracellular protein transport"/>
    <property type="evidence" value="ECO:0007669"/>
    <property type="project" value="InterPro"/>
</dbReference>
<dbReference type="GO" id="GO:0030127">
    <property type="term" value="C:COPII vesicle coat"/>
    <property type="evidence" value="ECO:0007669"/>
    <property type="project" value="InterPro"/>
</dbReference>
<dbReference type="SUPFAM" id="SSF81811">
    <property type="entry name" value="Helical domain of Sec23/24"/>
    <property type="match status" value="1"/>
</dbReference>
<dbReference type="SUPFAM" id="SSF81995">
    <property type="entry name" value="beta-sandwich domain of Sec23/24"/>
    <property type="match status" value="1"/>
</dbReference>
<gene>
    <name evidence="10" type="ORF">DFH94DRAFT_722068</name>
</gene>
<dbReference type="InterPro" id="IPR006895">
    <property type="entry name" value="Znf_Sec23_Sec24"/>
</dbReference>
<dbReference type="InterPro" id="IPR006896">
    <property type="entry name" value="Sec23/24_trunk_dom"/>
</dbReference>
<keyword evidence="3" id="KW-0653">Protein transport</keyword>